<dbReference type="SUPFAM" id="SSF51905">
    <property type="entry name" value="FAD/NAD(P)-binding domain"/>
    <property type="match status" value="2"/>
</dbReference>
<evidence type="ECO:0000313" key="3">
    <source>
        <dbReference type="Proteomes" id="UP000543598"/>
    </source>
</evidence>
<dbReference type="PRINTS" id="PR00368">
    <property type="entry name" value="FADPNR"/>
</dbReference>
<dbReference type="InterPro" id="IPR036188">
    <property type="entry name" value="FAD/NAD-bd_sf"/>
</dbReference>
<dbReference type="PANTHER" id="PTHR43539:SF78">
    <property type="entry name" value="FLAVIN-CONTAINING MONOOXYGENASE"/>
    <property type="match status" value="1"/>
</dbReference>
<dbReference type="GO" id="GO:0004497">
    <property type="term" value="F:monooxygenase activity"/>
    <property type="evidence" value="ECO:0007669"/>
    <property type="project" value="TreeGrafter"/>
</dbReference>
<sequence length="416" mass="45702">MDKKPVDIGIGIETVVVGAGQAGLATGYHLQRQGRPFVILDANARVGDHWRQQWDSLRLFTPAKYDALPGLPFPAKGWSFPGKDDVADYLEEYAKHWQLPIRLGVHVRRLSPTSDGGYLVTTDRETYVCSNVVVATGTFGKTPHVPAIARDLDPAIVQLHSSEYRRPSQLRDGPVLVVGASHSGTEIAYETAGTHATTLVGRDCGQIPVRHESWRMRLLFPILLFAWRHLLTRRTSMGRKEMAHLRFHGAPMLRVKSSDLATRGVERAYDRVEEVRSGRPVVGGEPRPVANVIWATGFRQAFDWIQVPIVGEDGWPIELRGVVERAPGLYFCGLSFQYAFSSMLLAGVGRDAAHVASHIVAAAPSPARTHGERRRVGGGVTSSRVFGGVRRRAASVVAGARLHTIQDPSRDKVDPS</sequence>
<name>A0A7Y2M271_9MICO</name>
<gene>
    <name evidence="2" type="ORF">HLA99_14910</name>
</gene>
<accession>A0A7Y2M271</accession>
<comment type="caution">
    <text evidence="2">The sequence shown here is derived from an EMBL/GenBank/DDBJ whole genome shotgun (WGS) entry which is preliminary data.</text>
</comment>
<dbReference type="EMBL" id="JABEMB010000033">
    <property type="protein sequence ID" value="NNH05135.1"/>
    <property type="molecule type" value="Genomic_DNA"/>
</dbReference>
<dbReference type="AlphaFoldDB" id="A0A7Y2M271"/>
<evidence type="ECO:0000313" key="2">
    <source>
        <dbReference type="EMBL" id="NNH05135.1"/>
    </source>
</evidence>
<dbReference type="Pfam" id="PF13738">
    <property type="entry name" value="Pyr_redox_3"/>
    <property type="match status" value="1"/>
</dbReference>
<dbReference type="Proteomes" id="UP000543598">
    <property type="component" value="Unassembled WGS sequence"/>
</dbReference>
<dbReference type="PANTHER" id="PTHR43539">
    <property type="entry name" value="FLAVIN-BINDING MONOOXYGENASE-LIKE PROTEIN (AFU_ORTHOLOGUE AFUA_4G09220)"/>
    <property type="match status" value="1"/>
</dbReference>
<evidence type="ECO:0000256" key="1">
    <source>
        <dbReference type="ARBA" id="ARBA00023002"/>
    </source>
</evidence>
<dbReference type="RefSeq" id="WP_167035518.1">
    <property type="nucleotide sequence ID" value="NZ_BAAANA010000002.1"/>
</dbReference>
<proteinExistence type="predicted"/>
<dbReference type="PRINTS" id="PR00469">
    <property type="entry name" value="PNDRDTASEII"/>
</dbReference>
<dbReference type="Gene3D" id="3.50.50.60">
    <property type="entry name" value="FAD/NAD(P)-binding domain"/>
    <property type="match status" value="1"/>
</dbReference>
<protein>
    <submittedName>
        <fullName evidence="2">NAD(P)-binding domain-containing protein</fullName>
    </submittedName>
</protein>
<dbReference type="GO" id="GO:0050660">
    <property type="term" value="F:flavin adenine dinucleotide binding"/>
    <property type="evidence" value="ECO:0007669"/>
    <property type="project" value="TreeGrafter"/>
</dbReference>
<dbReference type="InterPro" id="IPR050982">
    <property type="entry name" value="Auxin_biosynth/cation_transpt"/>
</dbReference>
<keyword evidence="1" id="KW-0560">Oxidoreductase</keyword>
<keyword evidence="3" id="KW-1185">Reference proteome</keyword>
<reference evidence="2 3" key="1">
    <citation type="submission" date="2020-05" db="EMBL/GenBank/DDBJ databases">
        <title>MicrobeNet Type strains.</title>
        <authorList>
            <person name="Nicholson A.C."/>
        </authorList>
    </citation>
    <scope>NUCLEOTIDE SEQUENCE [LARGE SCALE GENOMIC DNA]</scope>
    <source>
        <strain evidence="2 3">JCM 14282</strain>
    </source>
</reference>
<organism evidence="2 3">
    <name type="scientific">Microbacterium ulmi</name>
    <dbReference type="NCBI Taxonomy" id="179095"/>
    <lineage>
        <taxon>Bacteria</taxon>
        <taxon>Bacillati</taxon>
        <taxon>Actinomycetota</taxon>
        <taxon>Actinomycetes</taxon>
        <taxon>Micrococcales</taxon>
        <taxon>Microbacteriaceae</taxon>
        <taxon>Microbacterium</taxon>
    </lineage>
</organism>